<keyword evidence="3" id="KW-0808">Transferase</keyword>
<dbReference type="SMART" id="SM00387">
    <property type="entry name" value="HATPase_c"/>
    <property type="match status" value="1"/>
</dbReference>
<dbReference type="Proteomes" id="UP001203207">
    <property type="component" value="Unassembled WGS sequence"/>
</dbReference>
<dbReference type="NCBIfam" id="TIGR00229">
    <property type="entry name" value="sensory_box"/>
    <property type="match status" value="1"/>
</dbReference>
<evidence type="ECO:0000256" key="2">
    <source>
        <dbReference type="ARBA" id="ARBA00012438"/>
    </source>
</evidence>
<dbReference type="GO" id="GO:0030295">
    <property type="term" value="F:protein kinase activator activity"/>
    <property type="evidence" value="ECO:0007669"/>
    <property type="project" value="TreeGrafter"/>
</dbReference>
<comment type="catalytic activity">
    <reaction evidence="1">
        <text>ATP + protein L-histidine = ADP + protein N-phospho-L-histidine.</text>
        <dbReference type="EC" id="2.7.13.3"/>
    </reaction>
</comment>
<dbReference type="InterPro" id="IPR031621">
    <property type="entry name" value="HisKA_7TM"/>
</dbReference>
<evidence type="ECO:0000256" key="5">
    <source>
        <dbReference type="ARBA" id="ARBA00023136"/>
    </source>
</evidence>
<evidence type="ECO:0000256" key="7">
    <source>
        <dbReference type="SAM" id="Phobius"/>
    </source>
</evidence>
<dbReference type="InterPro" id="IPR000014">
    <property type="entry name" value="PAS"/>
</dbReference>
<evidence type="ECO:0000313" key="10">
    <source>
        <dbReference type="EMBL" id="MCL9817060.1"/>
    </source>
</evidence>
<dbReference type="Gene3D" id="3.30.450.20">
    <property type="entry name" value="PAS domain"/>
    <property type="match status" value="2"/>
</dbReference>
<keyword evidence="7" id="KW-0812">Transmembrane</keyword>
<dbReference type="PROSITE" id="PS50109">
    <property type="entry name" value="HIS_KIN"/>
    <property type="match status" value="1"/>
</dbReference>
<keyword evidence="5 7" id="KW-0472">Membrane</keyword>
<feature type="compositionally biased region" description="Polar residues" evidence="6">
    <location>
        <begin position="317"/>
        <end position="329"/>
    </location>
</feature>
<dbReference type="PANTHER" id="PTHR42878:SF15">
    <property type="entry name" value="BACTERIOPHYTOCHROME"/>
    <property type="match status" value="1"/>
</dbReference>
<evidence type="ECO:0000259" key="9">
    <source>
        <dbReference type="PROSITE" id="PS50112"/>
    </source>
</evidence>
<dbReference type="GO" id="GO:0000156">
    <property type="term" value="F:phosphorelay response regulator activity"/>
    <property type="evidence" value="ECO:0007669"/>
    <property type="project" value="TreeGrafter"/>
</dbReference>
<feature type="transmembrane region" description="Helical" evidence="7">
    <location>
        <begin position="212"/>
        <end position="233"/>
    </location>
</feature>
<feature type="domain" description="Histidine kinase" evidence="8">
    <location>
        <begin position="537"/>
        <end position="740"/>
    </location>
</feature>
<gene>
    <name evidence="10" type="ORF">AArcSt2_08910</name>
</gene>
<sequence length="755" mass="83004">MNGIVALSPTVVFGVTAAALSVLTAVICYRQADTHHRVAAIGFTTAAVASSLWVGGYGMQLAIGATYGLWTLIPVVLGAIFFPFGWIVFILTYTGHKSALTKRTVALLATVPVGLLCITITHPVHGLFVSETTIEPIGGVDALVVVYGPAYALFAAYVITVSVASVGLLSRSLRGSSGVYTKQTVVLLVATVLPLVGISISLLQFRTASVDALPFVASGSILLVLFGTVRYALFDVRSIARDEVVNRMRDGVIVLNSDRQIVEANSAARDGLELPDTVIGDDARQYRPLQVIISQLQKTQQDHHPRPDGGHFAESIATKTGQVTAGQTTKRNKKQAKYDVSVAERQNLPLTDDIDDTQQAAETNQIDLAITLSSGEERNYLVTVQSVRMTAAIDGQLLVFRDITARRKTETQFRSLIEHTSDIILVLDKEGCLRYSSPTLTQQLGYTPQELLGEQVFSFIHEDEQDTALQQFQRVVTTGEQIRSRYRIQDTDGSWRMYECVALNHLETPEIEGIIISAREVTENHRYQRRLQVMNRVLRHDLRNDMNVVLGHADLLLEANNGGTRHAQIIRRKAMSLVELGEKVRRIDEELTTKPVRTRTNISVIVTEEVTAICDSYPDATVRTQIENECIILGDSSLSVAVRNLLENAIEHNTADKPTVTVRLEQHTERVELTIEDNGPGIPVGERRVVESGTETPLEHVSGLGLWLVIWIVESVKGEISFTAAPDSGTEVRCTFSLPSFDAPRGDDRVHRTSQ</sequence>
<dbReference type="Pfam" id="PF08447">
    <property type="entry name" value="PAS_3"/>
    <property type="match status" value="1"/>
</dbReference>
<dbReference type="CDD" id="cd00130">
    <property type="entry name" value="PAS"/>
    <property type="match status" value="1"/>
</dbReference>
<feature type="transmembrane region" description="Helical" evidence="7">
    <location>
        <begin position="150"/>
        <end position="173"/>
    </location>
</feature>
<dbReference type="AlphaFoldDB" id="A0AAE3K910"/>
<reference evidence="10" key="2">
    <citation type="submission" date="2022-02" db="EMBL/GenBank/DDBJ databases">
        <authorList>
            <person name="Elcheninov A.G."/>
            <person name="Sorokin D.Y."/>
            <person name="Kublanov I.V."/>
        </authorList>
    </citation>
    <scope>NUCLEOTIDE SEQUENCE</scope>
    <source>
        <strain evidence="10">AArc-St2</strain>
    </source>
</reference>
<feature type="transmembrane region" description="Helical" evidence="7">
    <location>
        <begin position="69"/>
        <end position="93"/>
    </location>
</feature>
<dbReference type="InterPro" id="IPR005467">
    <property type="entry name" value="His_kinase_dom"/>
</dbReference>
<feature type="transmembrane region" description="Helical" evidence="7">
    <location>
        <begin position="41"/>
        <end position="63"/>
    </location>
</feature>
<dbReference type="InterPro" id="IPR035965">
    <property type="entry name" value="PAS-like_dom_sf"/>
</dbReference>
<evidence type="ECO:0000256" key="4">
    <source>
        <dbReference type="ARBA" id="ARBA00022777"/>
    </source>
</evidence>
<feature type="transmembrane region" description="Helical" evidence="7">
    <location>
        <begin position="6"/>
        <end position="29"/>
    </location>
</feature>
<dbReference type="Gene3D" id="3.30.565.10">
    <property type="entry name" value="Histidine kinase-like ATPase, C-terminal domain"/>
    <property type="match status" value="1"/>
</dbReference>
<proteinExistence type="predicted"/>
<keyword evidence="7" id="KW-1133">Transmembrane helix</keyword>
<dbReference type="EC" id="2.7.13.3" evidence="2"/>
<dbReference type="GO" id="GO:0016020">
    <property type="term" value="C:membrane"/>
    <property type="evidence" value="ECO:0007669"/>
    <property type="project" value="UniProtKB-SubCell"/>
</dbReference>
<dbReference type="InterPro" id="IPR036890">
    <property type="entry name" value="HATPase_C_sf"/>
</dbReference>
<accession>A0AAE3K910</accession>
<feature type="transmembrane region" description="Helical" evidence="7">
    <location>
        <begin position="105"/>
        <end position="130"/>
    </location>
</feature>
<feature type="domain" description="PAS" evidence="9">
    <location>
        <begin position="409"/>
        <end position="479"/>
    </location>
</feature>
<dbReference type="SUPFAM" id="SSF55874">
    <property type="entry name" value="ATPase domain of HSP90 chaperone/DNA topoisomerase II/histidine kinase"/>
    <property type="match status" value="1"/>
</dbReference>
<keyword evidence="4" id="KW-0418">Kinase</keyword>
<dbReference type="Pfam" id="PF02518">
    <property type="entry name" value="HATPase_c"/>
    <property type="match status" value="1"/>
</dbReference>
<evidence type="ECO:0000259" key="8">
    <source>
        <dbReference type="PROSITE" id="PS50109"/>
    </source>
</evidence>
<dbReference type="PANTHER" id="PTHR42878">
    <property type="entry name" value="TWO-COMPONENT HISTIDINE KINASE"/>
    <property type="match status" value="1"/>
</dbReference>
<name>A0AAE3K910_9EURY</name>
<feature type="transmembrane region" description="Helical" evidence="7">
    <location>
        <begin position="185"/>
        <end position="206"/>
    </location>
</feature>
<feature type="region of interest" description="Disordered" evidence="6">
    <location>
        <begin position="298"/>
        <end position="338"/>
    </location>
</feature>
<evidence type="ECO:0000256" key="3">
    <source>
        <dbReference type="ARBA" id="ARBA00022679"/>
    </source>
</evidence>
<dbReference type="InterPro" id="IPR013655">
    <property type="entry name" value="PAS_fold_3"/>
</dbReference>
<comment type="caution">
    <text evidence="10">The sequence shown here is derived from an EMBL/GenBank/DDBJ whole genome shotgun (WGS) entry which is preliminary data.</text>
</comment>
<dbReference type="Pfam" id="PF16927">
    <property type="entry name" value="HisKA_7TM"/>
    <property type="match status" value="1"/>
</dbReference>
<dbReference type="InterPro" id="IPR003594">
    <property type="entry name" value="HATPase_dom"/>
</dbReference>
<dbReference type="SMART" id="SM00091">
    <property type="entry name" value="PAS"/>
    <property type="match status" value="2"/>
</dbReference>
<keyword evidence="11" id="KW-1185">Reference proteome</keyword>
<protein>
    <recommendedName>
        <fullName evidence="2">histidine kinase</fullName>
        <ecNumber evidence="2">2.7.13.3</ecNumber>
    </recommendedName>
</protein>
<dbReference type="GO" id="GO:0007234">
    <property type="term" value="P:osmosensory signaling via phosphorelay pathway"/>
    <property type="evidence" value="ECO:0007669"/>
    <property type="project" value="TreeGrafter"/>
</dbReference>
<dbReference type="InterPro" id="IPR050351">
    <property type="entry name" value="BphY/WalK/GraS-like"/>
</dbReference>
<dbReference type="PROSITE" id="PS50112">
    <property type="entry name" value="PAS"/>
    <property type="match status" value="1"/>
</dbReference>
<organism evidence="10 11">
    <name type="scientific">Natronocalculus amylovorans</name>
    <dbReference type="NCBI Taxonomy" id="2917812"/>
    <lineage>
        <taxon>Archaea</taxon>
        <taxon>Methanobacteriati</taxon>
        <taxon>Methanobacteriota</taxon>
        <taxon>Stenosarchaea group</taxon>
        <taxon>Halobacteria</taxon>
        <taxon>Halobacteriales</taxon>
        <taxon>Haloferacaceae</taxon>
        <taxon>Natronocalculus</taxon>
    </lineage>
</organism>
<evidence type="ECO:0000256" key="6">
    <source>
        <dbReference type="SAM" id="MobiDB-lite"/>
    </source>
</evidence>
<dbReference type="RefSeq" id="WP_250584043.1">
    <property type="nucleotide sequence ID" value="NZ_JAKRVX010000003.1"/>
</dbReference>
<dbReference type="EMBL" id="JAKRVX010000003">
    <property type="protein sequence ID" value="MCL9817060.1"/>
    <property type="molecule type" value="Genomic_DNA"/>
</dbReference>
<dbReference type="GO" id="GO:0004673">
    <property type="term" value="F:protein histidine kinase activity"/>
    <property type="evidence" value="ECO:0007669"/>
    <property type="project" value="UniProtKB-EC"/>
</dbReference>
<reference evidence="10" key="1">
    <citation type="journal article" date="2022" name="Syst. Appl. Microbiol.">
        <title>Natronocalculus amylovorans gen. nov., sp. nov., and Natranaeroarchaeum aerophilus sp. nov., dominant culturable amylolytic natronoarchaea from hypersaline soda lakes in southwestern Siberia.</title>
        <authorList>
            <person name="Sorokin D.Y."/>
            <person name="Elcheninov A.G."/>
            <person name="Khizhniak T.V."/>
            <person name="Koenen M."/>
            <person name="Bale N.J."/>
            <person name="Damste J.S.S."/>
            <person name="Kublanov I.V."/>
        </authorList>
    </citation>
    <scope>NUCLEOTIDE SEQUENCE</scope>
    <source>
        <strain evidence="10">AArc-St2</strain>
    </source>
</reference>
<evidence type="ECO:0000256" key="1">
    <source>
        <dbReference type="ARBA" id="ARBA00000085"/>
    </source>
</evidence>
<feature type="compositionally biased region" description="Basic and acidic residues" evidence="6">
    <location>
        <begin position="300"/>
        <end position="311"/>
    </location>
</feature>
<dbReference type="CDD" id="cd00075">
    <property type="entry name" value="HATPase"/>
    <property type="match status" value="1"/>
</dbReference>
<dbReference type="SUPFAM" id="SSF55785">
    <property type="entry name" value="PYP-like sensor domain (PAS domain)"/>
    <property type="match status" value="1"/>
</dbReference>
<evidence type="ECO:0000313" key="11">
    <source>
        <dbReference type="Proteomes" id="UP001203207"/>
    </source>
</evidence>